<reference evidence="1" key="2">
    <citation type="journal article" date="2015" name="Data Brief">
        <title>Shoot transcriptome of the giant reed, Arundo donax.</title>
        <authorList>
            <person name="Barrero R.A."/>
            <person name="Guerrero F.D."/>
            <person name="Moolhuijzen P."/>
            <person name="Goolsby J.A."/>
            <person name="Tidwell J."/>
            <person name="Bellgard S.E."/>
            <person name="Bellgard M.I."/>
        </authorList>
    </citation>
    <scope>NUCLEOTIDE SEQUENCE</scope>
    <source>
        <tissue evidence="1">Shoot tissue taken approximately 20 cm above the soil surface</tissue>
    </source>
</reference>
<name>A0A0A8Y755_ARUDO</name>
<proteinExistence type="predicted"/>
<dbReference type="EMBL" id="GBRH01275939">
    <property type="protein sequence ID" value="JAD21956.1"/>
    <property type="molecule type" value="Transcribed_RNA"/>
</dbReference>
<sequence length="10" mass="963">MLLGASSVSV</sequence>
<organism evidence="1">
    <name type="scientific">Arundo donax</name>
    <name type="common">Giant reed</name>
    <name type="synonym">Donax arundinaceus</name>
    <dbReference type="NCBI Taxonomy" id="35708"/>
    <lineage>
        <taxon>Eukaryota</taxon>
        <taxon>Viridiplantae</taxon>
        <taxon>Streptophyta</taxon>
        <taxon>Embryophyta</taxon>
        <taxon>Tracheophyta</taxon>
        <taxon>Spermatophyta</taxon>
        <taxon>Magnoliopsida</taxon>
        <taxon>Liliopsida</taxon>
        <taxon>Poales</taxon>
        <taxon>Poaceae</taxon>
        <taxon>PACMAD clade</taxon>
        <taxon>Arundinoideae</taxon>
        <taxon>Arundineae</taxon>
        <taxon>Arundo</taxon>
    </lineage>
</organism>
<reference evidence="1" key="1">
    <citation type="submission" date="2014-09" db="EMBL/GenBank/DDBJ databases">
        <authorList>
            <person name="Magalhaes I.L.F."/>
            <person name="Oliveira U."/>
            <person name="Santos F.R."/>
            <person name="Vidigal T.H.D.A."/>
            <person name="Brescovit A.D."/>
            <person name="Santos A.J."/>
        </authorList>
    </citation>
    <scope>NUCLEOTIDE SEQUENCE</scope>
    <source>
        <tissue evidence="1">Shoot tissue taken approximately 20 cm above the soil surface</tissue>
    </source>
</reference>
<protein>
    <submittedName>
        <fullName evidence="1">Uncharacterized protein</fullName>
    </submittedName>
</protein>
<evidence type="ECO:0000313" key="1">
    <source>
        <dbReference type="EMBL" id="JAD21956.1"/>
    </source>
</evidence>
<accession>A0A0A8Y755</accession>